<accession>A0A3N2DA45</accession>
<comment type="catalytic activity">
    <reaction evidence="4 5">
        <text>an acyl phosphate + H2O = a carboxylate + phosphate + H(+)</text>
        <dbReference type="Rhea" id="RHEA:14965"/>
        <dbReference type="ChEBI" id="CHEBI:15377"/>
        <dbReference type="ChEBI" id="CHEBI:15378"/>
        <dbReference type="ChEBI" id="CHEBI:29067"/>
        <dbReference type="ChEBI" id="CHEBI:43474"/>
        <dbReference type="ChEBI" id="CHEBI:59918"/>
        <dbReference type="EC" id="3.6.1.7"/>
    </reaction>
</comment>
<evidence type="ECO:0000256" key="5">
    <source>
        <dbReference type="PROSITE-ProRule" id="PRU00520"/>
    </source>
</evidence>
<name>A0A3N2DA45_9MICO</name>
<dbReference type="RefSeq" id="WP_123738751.1">
    <property type="nucleotide sequence ID" value="NZ_CALFQU010000053.1"/>
</dbReference>
<dbReference type="PRINTS" id="PR00112">
    <property type="entry name" value="ACYLPHPHTASE"/>
</dbReference>
<dbReference type="AlphaFoldDB" id="A0A3N2DA45"/>
<evidence type="ECO:0000256" key="1">
    <source>
        <dbReference type="ARBA" id="ARBA00005614"/>
    </source>
</evidence>
<organism evidence="8 9">
    <name type="scientific">Salana multivorans</name>
    <dbReference type="NCBI Taxonomy" id="120377"/>
    <lineage>
        <taxon>Bacteria</taxon>
        <taxon>Bacillati</taxon>
        <taxon>Actinomycetota</taxon>
        <taxon>Actinomycetes</taxon>
        <taxon>Micrococcales</taxon>
        <taxon>Beutenbergiaceae</taxon>
        <taxon>Salana</taxon>
    </lineage>
</organism>
<dbReference type="PANTHER" id="PTHR47268:SF4">
    <property type="entry name" value="ACYLPHOSPHATASE"/>
    <property type="match status" value="1"/>
</dbReference>
<sequence>MRRVHVIITGHVQGVGFRWGTRQEALSLGLTGWVCNLDDGSVEAEAEGPPGAVEDLLAWLRVGPRFSRVTDVAVQEVEPAGDTGFALR</sequence>
<comment type="caution">
    <text evidence="8">The sequence shown here is derived from an EMBL/GenBank/DDBJ whole genome shotgun (WGS) entry which is preliminary data.</text>
</comment>
<dbReference type="EMBL" id="RKHQ01000001">
    <property type="protein sequence ID" value="ROR96593.1"/>
    <property type="molecule type" value="Genomic_DNA"/>
</dbReference>
<feature type="active site" evidence="5">
    <location>
        <position position="36"/>
    </location>
</feature>
<feature type="active site" evidence="5">
    <location>
        <position position="18"/>
    </location>
</feature>
<dbReference type="EC" id="3.6.1.7" evidence="2 5"/>
<evidence type="ECO:0000259" key="7">
    <source>
        <dbReference type="PROSITE" id="PS51160"/>
    </source>
</evidence>
<dbReference type="SUPFAM" id="SSF54975">
    <property type="entry name" value="Acylphosphatase/BLUF domain-like"/>
    <property type="match status" value="1"/>
</dbReference>
<dbReference type="GO" id="GO:0003998">
    <property type="term" value="F:acylphosphatase activity"/>
    <property type="evidence" value="ECO:0007669"/>
    <property type="project" value="UniProtKB-EC"/>
</dbReference>
<dbReference type="Pfam" id="PF00708">
    <property type="entry name" value="Acylphosphatase"/>
    <property type="match status" value="1"/>
</dbReference>
<evidence type="ECO:0000313" key="9">
    <source>
        <dbReference type="Proteomes" id="UP000275356"/>
    </source>
</evidence>
<dbReference type="OrthoDB" id="3182027at2"/>
<keyword evidence="9" id="KW-1185">Reference proteome</keyword>
<proteinExistence type="inferred from homology"/>
<evidence type="ECO:0000256" key="3">
    <source>
        <dbReference type="ARBA" id="ARBA00015991"/>
    </source>
</evidence>
<evidence type="ECO:0000256" key="4">
    <source>
        <dbReference type="ARBA" id="ARBA00047645"/>
    </source>
</evidence>
<dbReference type="InterPro" id="IPR036046">
    <property type="entry name" value="Acylphosphatase-like_dom_sf"/>
</dbReference>
<dbReference type="PROSITE" id="PS00150">
    <property type="entry name" value="ACYLPHOSPHATASE_1"/>
    <property type="match status" value="1"/>
</dbReference>
<evidence type="ECO:0000256" key="2">
    <source>
        <dbReference type="ARBA" id="ARBA00012150"/>
    </source>
</evidence>
<evidence type="ECO:0000256" key="6">
    <source>
        <dbReference type="RuleBase" id="RU004168"/>
    </source>
</evidence>
<dbReference type="PROSITE" id="PS51160">
    <property type="entry name" value="ACYLPHOSPHATASE_3"/>
    <property type="match status" value="1"/>
</dbReference>
<feature type="domain" description="Acylphosphatase-like" evidence="7">
    <location>
        <begin position="3"/>
        <end position="88"/>
    </location>
</feature>
<reference evidence="8 9" key="1">
    <citation type="submission" date="2018-11" db="EMBL/GenBank/DDBJ databases">
        <title>Sequencing the genomes of 1000 actinobacteria strains.</title>
        <authorList>
            <person name="Klenk H.-P."/>
        </authorList>
    </citation>
    <scope>NUCLEOTIDE SEQUENCE [LARGE SCALE GENOMIC DNA]</scope>
    <source>
        <strain evidence="8 9">DSM 13521</strain>
    </source>
</reference>
<keyword evidence="5" id="KW-0378">Hydrolase</keyword>
<comment type="similarity">
    <text evidence="1 6">Belongs to the acylphosphatase family.</text>
</comment>
<dbReference type="Gene3D" id="3.30.70.100">
    <property type="match status" value="1"/>
</dbReference>
<gene>
    <name evidence="8" type="ORF">EDD28_1178</name>
</gene>
<dbReference type="InterPro" id="IPR001792">
    <property type="entry name" value="Acylphosphatase-like_dom"/>
</dbReference>
<evidence type="ECO:0000313" key="8">
    <source>
        <dbReference type="EMBL" id="ROR96593.1"/>
    </source>
</evidence>
<dbReference type="InterPro" id="IPR020456">
    <property type="entry name" value="Acylphosphatase"/>
</dbReference>
<dbReference type="PANTHER" id="PTHR47268">
    <property type="entry name" value="ACYLPHOSPHATASE"/>
    <property type="match status" value="1"/>
</dbReference>
<dbReference type="InterPro" id="IPR017968">
    <property type="entry name" value="Acylphosphatase_CS"/>
</dbReference>
<dbReference type="Proteomes" id="UP000275356">
    <property type="component" value="Unassembled WGS sequence"/>
</dbReference>
<protein>
    <recommendedName>
        <fullName evidence="3 5">acylphosphatase</fullName>
        <ecNumber evidence="2 5">3.6.1.7</ecNumber>
    </recommendedName>
</protein>